<evidence type="ECO:0000256" key="1">
    <source>
        <dbReference type="SAM" id="Phobius"/>
    </source>
</evidence>
<feature type="transmembrane region" description="Helical" evidence="1">
    <location>
        <begin position="171"/>
        <end position="189"/>
    </location>
</feature>
<dbReference type="Proteomes" id="UP000186455">
    <property type="component" value="Unassembled WGS sequence"/>
</dbReference>
<sequence length="250" mass="25306">MTGAVAAEWTKLWGVRSTWVCLAATAALLITYTVIAGVSARSAPDSGTALPTAPLDNVATGAVFMGQFAVLALAAMVIATEYATGGIRTTLQWVPIRHRMLLSKSLVLFPVLFVTGLLLTPLALAAAVASLGAAADPVTAGAVVGRTLAVGGYLGAVGVIVIGIGTALRSVAGTVTVGFLVLLVLPMTLQTLSVEFLARTADYLPGPAGMTLMGIAESDAYGTTGAVALLCFWALAANAVGYGVLRTRDA</sequence>
<feature type="transmembrane region" description="Helical" evidence="1">
    <location>
        <begin position="143"/>
        <end position="164"/>
    </location>
</feature>
<evidence type="ECO:0000313" key="2">
    <source>
        <dbReference type="EMBL" id="OKH95266.1"/>
    </source>
</evidence>
<evidence type="ECO:0000313" key="3">
    <source>
        <dbReference type="Proteomes" id="UP000186455"/>
    </source>
</evidence>
<dbReference type="STRING" id="1048205.AB852_11720"/>
<evidence type="ECO:0008006" key="4">
    <source>
        <dbReference type="Google" id="ProtNLM"/>
    </source>
</evidence>
<keyword evidence="1" id="KW-0812">Transmembrane</keyword>
<comment type="caution">
    <text evidence="2">The sequence shown here is derived from an EMBL/GenBank/DDBJ whole genome shotgun (WGS) entry which is preliminary data.</text>
</comment>
<proteinExistence type="predicted"/>
<dbReference type="Pfam" id="PF12730">
    <property type="entry name" value="ABC2_membrane_4"/>
    <property type="match status" value="1"/>
</dbReference>
<accession>A0A1Q4VBR6</accession>
<feature type="transmembrane region" description="Helical" evidence="1">
    <location>
        <begin position="220"/>
        <end position="245"/>
    </location>
</feature>
<feature type="transmembrane region" description="Helical" evidence="1">
    <location>
        <begin position="19"/>
        <end position="38"/>
    </location>
</feature>
<keyword evidence="3" id="KW-1185">Reference proteome</keyword>
<dbReference type="EMBL" id="LFBV01000002">
    <property type="protein sequence ID" value="OKH95266.1"/>
    <property type="molecule type" value="Genomic_DNA"/>
</dbReference>
<protein>
    <recommendedName>
        <fullName evidence="4">ABC transporter permease</fullName>
    </recommendedName>
</protein>
<name>A0A1Q4VBR6_9ACTN</name>
<dbReference type="AlphaFoldDB" id="A0A1Q4VBR6"/>
<keyword evidence="1" id="KW-0472">Membrane</keyword>
<feature type="transmembrane region" description="Helical" evidence="1">
    <location>
        <begin position="106"/>
        <end position="131"/>
    </location>
</feature>
<organism evidence="2 3">
    <name type="scientific">Streptomyces uncialis</name>
    <dbReference type="NCBI Taxonomy" id="1048205"/>
    <lineage>
        <taxon>Bacteria</taxon>
        <taxon>Bacillati</taxon>
        <taxon>Actinomycetota</taxon>
        <taxon>Actinomycetes</taxon>
        <taxon>Kitasatosporales</taxon>
        <taxon>Streptomycetaceae</taxon>
        <taxon>Streptomyces</taxon>
    </lineage>
</organism>
<keyword evidence="1" id="KW-1133">Transmembrane helix</keyword>
<reference evidence="2 3" key="1">
    <citation type="submission" date="2015-06" db="EMBL/GenBank/DDBJ databases">
        <title>Cloning and characterization of the uncialamcin biosynthetic gene cluster.</title>
        <authorList>
            <person name="Yan X."/>
            <person name="Huang T."/>
            <person name="Ge H."/>
            <person name="Shen B."/>
        </authorList>
    </citation>
    <scope>NUCLEOTIDE SEQUENCE [LARGE SCALE GENOMIC DNA]</scope>
    <source>
        <strain evidence="2 3">DCA2648</strain>
    </source>
</reference>
<gene>
    <name evidence="2" type="ORF">AB852_11720</name>
</gene>
<feature type="transmembrane region" description="Helical" evidence="1">
    <location>
        <begin position="58"/>
        <end position="79"/>
    </location>
</feature>